<dbReference type="Gene3D" id="3.20.20.80">
    <property type="entry name" value="Glycosidases"/>
    <property type="match status" value="1"/>
</dbReference>
<evidence type="ECO:0000256" key="2">
    <source>
        <dbReference type="ARBA" id="ARBA00022525"/>
    </source>
</evidence>
<evidence type="ECO:0000256" key="1">
    <source>
        <dbReference type="ARBA" id="ARBA00004613"/>
    </source>
</evidence>
<dbReference type="PANTHER" id="PTHR38340:SF1">
    <property type="entry name" value="S-LAYER PROTEIN"/>
    <property type="match status" value="1"/>
</dbReference>
<dbReference type="Proteomes" id="UP000244912">
    <property type="component" value="Unassembled WGS sequence"/>
</dbReference>
<dbReference type="InterPro" id="IPR050557">
    <property type="entry name" value="RTX_toxin/Mannuronan_C5-epim"/>
</dbReference>
<evidence type="ECO:0000313" key="3">
    <source>
        <dbReference type="EMBL" id="SPJ23054.1"/>
    </source>
</evidence>
<dbReference type="SUPFAM" id="SSF51120">
    <property type="entry name" value="beta-Roll"/>
    <property type="match status" value="3"/>
</dbReference>
<dbReference type="PROSITE" id="PS00330">
    <property type="entry name" value="HEMOLYSIN_CALCIUM"/>
    <property type="match status" value="2"/>
</dbReference>
<comment type="subcellular location">
    <subcellularLocation>
        <location evidence="1">Secreted</location>
    </subcellularLocation>
</comment>
<organism evidence="3 4">
    <name type="scientific">Palleronia abyssalis</name>
    <dbReference type="NCBI Taxonomy" id="1501240"/>
    <lineage>
        <taxon>Bacteria</taxon>
        <taxon>Pseudomonadati</taxon>
        <taxon>Pseudomonadota</taxon>
        <taxon>Alphaproteobacteria</taxon>
        <taxon>Rhodobacterales</taxon>
        <taxon>Roseobacteraceae</taxon>
        <taxon>Palleronia</taxon>
    </lineage>
</organism>
<sequence length="975" mass="103269">MADTSEINMINLQVWAEELAKTDKRNGTYADNIAEDSKYYLWHSEFQTIPLGMDGNPEQFAAKLKEALPSVNTLRMAFNEYSFDENGQLHEQYERFLEAAASEGFQLVMVYAGGDIQRFGQDQSDPDVVAAGLDGDVKNGLIQGWDSMLDWLDAHSEVKNAVWGYEIANEPAAYQNGDRIVDDARFVELYAEHMIELGARIEARSDANILVGGFGYSGRFTDLDAGDIGGLTALDAIRDAIGDNLVWSAHLYPGWVRSDGDLDLLAERLEAHYAPVLGDAILLTEINASGSRVDNPDTLDGEPATYIRAWEWFTDNGMGASWFPGAETGGSNFAVIAADGTISYLHQGSLAHGFNLFSLGENPVVHAHGEEFGTDLVEGRVRNERHDVDGMTFDEGIDGVAFGFGYGGNDTITGQDRANDLIYGGTGDDRANGMAGDDHLFGQDGHDSLQGGLGNDVLMGGRGNDTLIGGNGYDMSTGGAGADVFVAGLGQDHIVDFDAAQGDTLRVGGETLDLVGLLERGARYSAQADGLLNDLRLDTAEGRVILHDFYTTNADAIAAIAPPPGPLDATDGDDLIDAASAEIAGDVSPGVQLNSGHGHDTIIGTSGADSLDGGFGDDVIRAGDGADTLDASNGRDTLFGEDGNDFLFLGEDGVIADGGTGDDHFFANLMTGANHAVTGGGGRDHLEIVLRGVEGGGSVRLTDYDPLRETITVDSIDLRLLIGAEPIPEEAFELIGTDLYLQLGQTNTLIFQNVDLQTFGTGFGLDAAAIRIANPEDLIDPTYSDAYGRIASRIDDELRTTDDDTLIRTGSGNDTVHGGRGDDEIWGGSGDDILDARNGNDIVYGGSGNDLISASAGRNTLKGGEGDDTIQSGYHSSTMDGGAGNDVIEMDISRGADHVASGGTGADVFVFVGEGSKLCHVTILDFDTEVDRIELGGGRVNYTLSEDGKDLVFTFDGGDTLRLVEVTMDAWLDLG</sequence>
<dbReference type="AlphaFoldDB" id="A0A2R8BS86"/>
<keyword evidence="4" id="KW-1185">Reference proteome</keyword>
<reference evidence="4" key="1">
    <citation type="submission" date="2018-03" db="EMBL/GenBank/DDBJ databases">
        <authorList>
            <person name="Rodrigo-Torres L."/>
            <person name="Arahal R. D."/>
            <person name="Lucena T."/>
        </authorList>
    </citation>
    <scope>NUCLEOTIDE SEQUENCE [LARGE SCALE GENOMIC DNA]</scope>
    <source>
        <strain evidence="4">CECT 8504</strain>
    </source>
</reference>
<gene>
    <name evidence="3" type="primary">cya_2</name>
    <name evidence="3" type="ORF">PAA8504_00859</name>
</gene>
<dbReference type="Pfam" id="PF00353">
    <property type="entry name" value="HemolysinCabind"/>
    <property type="match status" value="5"/>
</dbReference>
<name>A0A2R8BS86_9RHOB</name>
<dbReference type="InterPro" id="IPR017853">
    <property type="entry name" value="GH"/>
</dbReference>
<dbReference type="InterPro" id="IPR018511">
    <property type="entry name" value="Hemolysin-typ_Ca-bd_CS"/>
</dbReference>
<dbReference type="SUPFAM" id="SSF51445">
    <property type="entry name" value="(Trans)glycosidases"/>
    <property type="match status" value="1"/>
</dbReference>
<dbReference type="PRINTS" id="PR00313">
    <property type="entry name" value="CABNDNGRPT"/>
</dbReference>
<dbReference type="RefSeq" id="WP_108892924.1">
    <property type="nucleotide sequence ID" value="NZ_ONZF01000002.1"/>
</dbReference>
<dbReference type="PANTHER" id="PTHR38340">
    <property type="entry name" value="S-LAYER PROTEIN"/>
    <property type="match status" value="1"/>
</dbReference>
<dbReference type="Gene3D" id="2.160.20.160">
    <property type="match status" value="1"/>
</dbReference>
<dbReference type="InterPro" id="IPR011049">
    <property type="entry name" value="Serralysin-like_metalloprot_C"/>
</dbReference>
<dbReference type="GO" id="GO:0005576">
    <property type="term" value="C:extracellular region"/>
    <property type="evidence" value="ECO:0007669"/>
    <property type="project" value="UniProtKB-SubCell"/>
</dbReference>
<dbReference type="InterPro" id="IPR001343">
    <property type="entry name" value="Hemolysn_Ca-bd"/>
</dbReference>
<protein>
    <submittedName>
        <fullName evidence="3">Bifunctional hemolysin/adenylate cyclase</fullName>
    </submittedName>
</protein>
<proteinExistence type="predicted"/>
<dbReference type="OrthoDB" id="7749175at2"/>
<dbReference type="EMBL" id="ONZF01000002">
    <property type="protein sequence ID" value="SPJ23054.1"/>
    <property type="molecule type" value="Genomic_DNA"/>
</dbReference>
<keyword evidence="2" id="KW-0964">Secreted</keyword>
<evidence type="ECO:0000313" key="4">
    <source>
        <dbReference type="Proteomes" id="UP000244912"/>
    </source>
</evidence>
<dbReference type="Gene3D" id="2.150.10.10">
    <property type="entry name" value="Serralysin-like metalloprotease, C-terminal"/>
    <property type="match status" value="2"/>
</dbReference>
<accession>A0A2R8BS86</accession>
<dbReference type="GO" id="GO:0005509">
    <property type="term" value="F:calcium ion binding"/>
    <property type="evidence" value="ECO:0007669"/>
    <property type="project" value="InterPro"/>
</dbReference>